<organism evidence="1">
    <name type="scientific">Oikopleura dioica</name>
    <name type="common">Tunicate</name>
    <dbReference type="NCBI Taxonomy" id="34765"/>
    <lineage>
        <taxon>Eukaryota</taxon>
        <taxon>Metazoa</taxon>
        <taxon>Chordata</taxon>
        <taxon>Tunicata</taxon>
        <taxon>Appendicularia</taxon>
        <taxon>Copelata</taxon>
        <taxon>Oikopleuridae</taxon>
        <taxon>Oikopleura</taxon>
    </lineage>
</organism>
<dbReference type="InParanoid" id="E4Y2U8"/>
<protein>
    <submittedName>
        <fullName evidence="1">Uncharacterized protein</fullName>
    </submittedName>
</protein>
<keyword evidence="2" id="KW-1185">Reference proteome</keyword>
<proteinExistence type="predicted"/>
<accession>E4Y2U8</accession>
<evidence type="ECO:0000313" key="2">
    <source>
        <dbReference type="Proteomes" id="UP000001307"/>
    </source>
</evidence>
<sequence length="179" mass="20283">MLYSEPSFGNRQMVKMKYMGSKSVMVQVATKAVRDALVYQQYWVISKNVCTAPGLLLFRDPGFSMSVLESREKGYTGEITNYNALNTMYYRNRKDEASKHRSITFGFTVDKVNPDTTANTKRDQYMAHLRFDQGFGDITMDQLWACIQGAKPVSILPSPGVSMDCDYSECIGEFVTVGW</sequence>
<reference evidence="1" key="1">
    <citation type="journal article" date="2010" name="Science">
        <title>Plasticity of animal genome architecture unmasked by rapid evolution of a pelagic tunicate.</title>
        <authorList>
            <person name="Denoeud F."/>
            <person name="Henriet S."/>
            <person name="Mungpakdee S."/>
            <person name="Aury J.M."/>
            <person name="Da Silva C."/>
            <person name="Brinkmann H."/>
            <person name="Mikhaleva J."/>
            <person name="Olsen L.C."/>
            <person name="Jubin C."/>
            <person name="Canestro C."/>
            <person name="Bouquet J.M."/>
            <person name="Danks G."/>
            <person name="Poulain J."/>
            <person name="Campsteijn C."/>
            <person name="Adamski M."/>
            <person name="Cross I."/>
            <person name="Yadetie F."/>
            <person name="Muffato M."/>
            <person name="Louis A."/>
            <person name="Butcher S."/>
            <person name="Tsagkogeorga G."/>
            <person name="Konrad A."/>
            <person name="Singh S."/>
            <person name="Jensen M.F."/>
            <person name="Cong E.H."/>
            <person name="Eikeseth-Otteraa H."/>
            <person name="Noel B."/>
            <person name="Anthouard V."/>
            <person name="Porcel B.M."/>
            <person name="Kachouri-Lafond R."/>
            <person name="Nishino A."/>
            <person name="Ugolini M."/>
            <person name="Chourrout P."/>
            <person name="Nishida H."/>
            <person name="Aasland R."/>
            <person name="Huzurbazar S."/>
            <person name="Westhof E."/>
            <person name="Delsuc F."/>
            <person name="Lehrach H."/>
            <person name="Reinhardt R."/>
            <person name="Weissenbach J."/>
            <person name="Roy S.W."/>
            <person name="Artiguenave F."/>
            <person name="Postlethwait J.H."/>
            <person name="Manak J.R."/>
            <person name="Thompson E.M."/>
            <person name="Jaillon O."/>
            <person name="Du Pasquier L."/>
            <person name="Boudinot P."/>
            <person name="Liberles D.A."/>
            <person name="Volff J.N."/>
            <person name="Philippe H."/>
            <person name="Lenhard B."/>
            <person name="Roest Crollius H."/>
            <person name="Wincker P."/>
            <person name="Chourrout D."/>
        </authorList>
    </citation>
    <scope>NUCLEOTIDE SEQUENCE [LARGE SCALE GENOMIC DNA]</scope>
</reference>
<dbReference type="OrthoDB" id="10381999at2759"/>
<dbReference type="Proteomes" id="UP000001307">
    <property type="component" value="Unassembled WGS sequence"/>
</dbReference>
<evidence type="ECO:0000313" key="1">
    <source>
        <dbReference type="EMBL" id="CBY16178.1"/>
    </source>
</evidence>
<dbReference type="AlphaFoldDB" id="E4Y2U8"/>
<gene>
    <name evidence="1" type="ORF">GSOID_T00016507001</name>
</gene>
<name>E4Y2U8_OIKDI</name>
<dbReference type="EMBL" id="FN653945">
    <property type="protein sequence ID" value="CBY16178.1"/>
    <property type="molecule type" value="Genomic_DNA"/>
</dbReference>